<proteinExistence type="predicted"/>
<accession>A0A5E7AIR0</accession>
<sequence>MIIRMPDNWQCVEAEHNAYVNTLIDGFIDSQPAEAALLATNLFLRSTRALLVSGDKQDLDGAISAFIAFKKKLPARDKILFLQDLKALFDYKKFSNRQPGWDAYKLCDGSKLRTCPYCNHAYAFTLRRVEKGLLRPTLDHFYSKSQYPHLALTLINLIPSCNTCNSSLKSTKNFYKQIHLHPFFDEERISFRCEADGKEITEICGKFAKLKPQIKIVVKSPRNCKASKNSIKTFALDLRYNELSHEGIDFITAQSRARELLANIDLHERGGERGKALDLKVEMEEELLRFNRKRYNSYLLGKMYADLYDLFKAPT</sequence>
<protein>
    <recommendedName>
        <fullName evidence="3">HNH domain-containing protein</fullName>
    </recommendedName>
</protein>
<evidence type="ECO:0000313" key="2">
    <source>
        <dbReference type="Proteomes" id="UP000325375"/>
    </source>
</evidence>
<gene>
    <name evidence="1" type="ORF">PS718_00968</name>
</gene>
<dbReference type="AlphaFoldDB" id="A0A5E7AIR0"/>
<dbReference type="RefSeq" id="WP_150601899.1">
    <property type="nucleotide sequence ID" value="NZ_CABVHX010000003.1"/>
</dbReference>
<name>A0A5E7AIR0_PSEFL</name>
<organism evidence="1 2">
    <name type="scientific">Pseudomonas fluorescens</name>
    <dbReference type="NCBI Taxonomy" id="294"/>
    <lineage>
        <taxon>Bacteria</taxon>
        <taxon>Pseudomonadati</taxon>
        <taxon>Pseudomonadota</taxon>
        <taxon>Gammaproteobacteria</taxon>
        <taxon>Pseudomonadales</taxon>
        <taxon>Pseudomonadaceae</taxon>
        <taxon>Pseudomonas</taxon>
    </lineage>
</organism>
<evidence type="ECO:0000313" key="1">
    <source>
        <dbReference type="EMBL" id="VVN79248.1"/>
    </source>
</evidence>
<evidence type="ECO:0008006" key="3">
    <source>
        <dbReference type="Google" id="ProtNLM"/>
    </source>
</evidence>
<reference evidence="1 2" key="1">
    <citation type="submission" date="2019-09" db="EMBL/GenBank/DDBJ databases">
        <authorList>
            <person name="Chandra G."/>
            <person name="Truman W A."/>
        </authorList>
    </citation>
    <scope>NUCLEOTIDE SEQUENCE [LARGE SCALE GENOMIC DNA]</scope>
    <source>
        <strain evidence="1">PS718</strain>
    </source>
</reference>
<dbReference type="Gene3D" id="1.10.30.50">
    <property type="match status" value="1"/>
</dbReference>
<dbReference type="Proteomes" id="UP000325375">
    <property type="component" value="Unassembled WGS sequence"/>
</dbReference>
<dbReference type="EMBL" id="CABVHX010000003">
    <property type="protein sequence ID" value="VVN79248.1"/>
    <property type="molecule type" value="Genomic_DNA"/>
</dbReference>